<evidence type="ECO:0000313" key="1">
    <source>
        <dbReference type="EMBL" id="MDR7097443.1"/>
    </source>
</evidence>
<accession>A0ABU1VIY0</accession>
<comment type="caution">
    <text evidence="1">The sequence shown here is derived from an EMBL/GenBank/DDBJ whole genome shotgun (WGS) entry which is preliminary data.</text>
</comment>
<organism evidence="1 2">
    <name type="scientific">Hydrogenophaga laconesensis</name>
    <dbReference type="NCBI Taxonomy" id="1805971"/>
    <lineage>
        <taxon>Bacteria</taxon>
        <taxon>Pseudomonadati</taxon>
        <taxon>Pseudomonadota</taxon>
        <taxon>Betaproteobacteria</taxon>
        <taxon>Burkholderiales</taxon>
        <taxon>Comamonadaceae</taxon>
        <taxon>Hydrogenophaga</taxon>
    </lineage>
</organism>
<name>A0ABU1VIY0_9BURK</name>
<dbReference type="EMBL" id="JAVDWE010000026">
    <property type="protein sequence ID" value="MDR7097443.1"/>
    <property type="molecule type" value="Genomic_DNA"/>
</dbReference>
<gene>
    <name evidence="1" type="ORF">J2X09_005219</name>
</gene>
<keyword evidence="2" id="KW-1185">Reference proteome</keyword>
<evidence type="ECO:0000313" key="2">
    <source>
        <dbReference type="Proteomes" id="UP001265550"/>
    </source>
</evidence>
<reference evidence="1 2" key="1">
    <citation type="submission" date="2023-07" db="EMBL/GenBank/DDBJ databases">
        <title>Sorghum-associated microbial communities from plants grown in Nebraska, USA.</title>
        <authorList>
            <person name="Schachtman D."/>
        </authorList>
    </citation>
    <scope>NUCLEOTIDE SEQUENCE [LARGE SCALE GENOMIC DNA]</scope>
    <source>
        <strain evidence="1 2">BE240</strain>
    </source>
</reference>
<sequence length="52" mass="5674">MPVKQDLDAPLGKMLARTNARDHEEPRCAKYASAKDNVSRGDLAFCAARVAD</sequence>
<dbReference type="Proteomes" id="UP001265550">
    <property type="component" value="Unassembled WGS sequence"/>
</dbReference>
<proteinExistence type="predicted"/>
<protein>
    <submittedName>
        <fullName evidence="1">Uncharacterized protein</fullName>
    </submittedName>
</protein>